<dbReference type="Pfam" id="PF01978">
    <property type="entry name" value="TrmB"/>
    <property type="match status" value="1"/>
</dbReference>
<dbReference type="SUPFAM" id="SSF46785">
    <property type="entry name" value="Winged helix' DNA-binding domain"/>
    <property type="match status" value="1"/>
</dbReference>
<accession>A0A128A341</accession>
<feature type="domain" description="Transcription regulator TrmB N-terminal" evidence="1">
    <location>
        <begin position="11"/>
        <end position="78"/>
    </location>
</feature>
<reference evidence="3" key="1">
    <citation type="submission" date="2015-10" db="EMBL/GenBank/DDBJ databases">
        <authorList>
            <person name="Lehtovirta-Morley L.E."/>
            <person name="Vieille C."/>
        </authorList>
    </citation>
    <scope>NUCLEOTIDE SEQUENCE [LARGE SCALE GENOMIC DNA]</scope>
</reference>
<dbReference type="CDD" id="cd00090">
    <property type="entry name" value="HTH_ARSR"/>
    <property type="match status" value="1"/>
</dbReference>
<dbReference type="InterPro" id="IPR011991">
    <property type="entry name" value="ArsR-like_HTH"/>
</dbReference>
<proteinExistence type="predicted"/>
<dbReference type="Proteomes" id="UP000196239">
    <property type="component" value="Chromosome 1"/>
</dbReference>
<gene>
    <name evidence="2" type="ORF">NDEV_1019</name>
</gene>
<dbReference type="PANTHER" id="PTHR34293:SF1">
    <property type="entry name" value="HTH-TYPE TRANSCRIPTIONAL REGULATOR TRMBL2"/>
    <property type="match status" value="1"/>
</dbReference>
<sequence length="270" mass="30048">MNTEEDLFSTLKYFGLEGDDAKIYLGLLRTGEVTVGSLSAKLDVDRGKAYRALTKLRNLGLITTTLSNPTICKSVNPEEAFRGIIQKKQDEITTMEKLSKQVVANLEELKRPTPDNSMSSFSIIQGRSNIYARIGKLVNEASDVVYVVSTVEDIMRMYHTAIPEKIKDCIKRGGEVRIITEVENKQAINLVQKLGATETRLGKLPSKGRMVAEKDKQIVMSGSMKGTMDLNDDADSIVHTNSTEIVNNIFSLCEHLWKKSKPVEVVYQSA</sequence>
<name>A0A128A341_9ARCH</name>
<dbReference type="Gene3D" id="1.10.10.10">
    <property type="entry name" value="Winged helix-like DNA-binding domain superfamily/Winged helix DNA-binding domain"/>
    <property type="match status" value="1"/>
</dbReference>
<dbReference type="KEGG" id="ndv:NDEV_1019"/>
<organism evidence="2 3">
    <name type="scientific">Nitrosotalea devaniterrae</name>
    <dbReference type="NCBI Taxonomy" id="1078905"/>
    <lineage>
        <taxon>Archaea</taxon>
        <taxon>Nitrososphaerota</taxon>
        <taxon>Nitrososphaeria</taxon>
        <taxon>Nitrosotaleales</taxon>
        <taxon>Nitrosotaleaceae</taxon>
        <taxon>Nitrosotalea</taxon>
    </lineage>
</organism>
<dbReference type="AlphaFoldDB" id="A0A128A341"/>
<dbReference type="InterPro" id="IPR002831">
    <property type="entry name" value="Tscrpt_reg_TrmB_N"/>
</dbReference>
<dbReference type="EMBL" id="LN890280">
    <property type="protein sequence ID" value="CUR51784.1"/>
    <property type="molecule type" value="Genomic_DNA"/>
</dbReference>
<protein>
    <submittedName>
        <fullName evidence="2">Transcriptional regulator</fullName>
    </submittedName>
</protein>
<dbReference type="PANTHER" id="PTHR34293">
    <property type="entry name" value="HTH-TYPE TRANSCRIPTIONAL REGULATOR TRMBL2"/>
    <property type="match status" value="1"/>
</dbReference>
<dbReference type="InterPro" id="IPR051797">
    <property type="entry name" value="TrmB-like"/>
</dbReference>
<keyword evidence="3" id="KW-1185">Reference proteome</keyword>
<dbReference type="InterPro" id="IPR036390">
    <property type="entry name" value="WH_DNA-bd_sf"/>
</dbReference>
<evidence type="ECO:0000313" key="2">
    <source>
        <dbReference type="EMBL" id="CUR51784.1"/>
    </source>
</evidence>
<dbReference type="InterPro" id="IPR036388">
    <property type="entry name" value="WH-like_DNA-bd_sf"/>
</dbReference>
<evidence type="ECO:0000259" key="1">
    <source>
        <dbReference type="Pfam" id="PF01978"/>
    </source>
</evidence>
<evidence type="ECO:0000313" key="3">
    <source>
        <dbReference type="Proteomes" id="UP000196239"/>
    </source>
</evidence>